<dbReference type="RefSeq" id="WP_039678479.1">
    <property type="nucleotide sequence ID" value="NZ_JAWGXO010000014.1"/>
</dbReference>
<evidence type="ECO:0000313" key="2">
    <source>
        <dbReference type="Proteomes" id="UP000031189"/>
    </source>
</evidence>
<protein>
    <recommendedName>
        <fullName evidence="3">Sporulation protein</fullName>
    </recommendedName>
</protein>
<evidence type="ECO:0000313" key="1">
    <source>
        <dbReference type="EMBL" id="KHS58332.1"/>
    </source>
</evidence>
<dbReference type="OrthoDB" id="2986513at2"/>
<dbReference type="InterPro" id="IPR014199">
    <property type="entry name" value="Spore_YtxC"/>
</dbReference>
<gene>
    <name evidence="1" type="ORF">QX51_03260</name>
</gene>
<dbReference type="EMBL" id="JWHR01000038">
    <property type="protein sequence ID" value="KHS58332.1"/>
    <property type="molecule type" value="Genomic_DNA"/>
</dbReference>
<accession>A0A0B3W7G3</accession>
<dbReference type="STRING" id="1577792.QX51_03260"/>
<dbReference type="AlphaFoldDB" id="A0A0B3W7G3"/>
<keyword evidence="2" id="KW-1185">Reference proteome</keyword>
<dbReference type="Proteomes" id="UP000031189">
    <property type="component" value="Unassembled WGS sequence"/>
</dbReference>
<evidence type="ECO:0008006" key="3">
    <source>
        <dbReference type="Google" id="ProtNLM"/>
    </source>
</evidence>
<name>A0A0B3W7G3_9FIRM</name>
<organism evidence="1 2">
    <name type="scientific">Terrisporobacter othiniensis</name>
    <dbReference type="NCBI Taxonomy" id="1577792"/>
    <lineage>
        <taxon>Bacteria</taxon>
        <taxon>Bacillati</taxon>
        <taxon>Bacillota</taxon>
        <taxon>Clostridia</taxon>
        <taxon>Peptostreptococcales</taxon>
        <taxon>Peptostreptococcaceae</taxon>
        <taxon>Terrisporobacter</taxon>
    </lineage>
</organism>
<dbReference type="Pfam" id="PF08812">
    <property type="entry name" value="YtxC"/>
    <property type="match status" value="1"/>
</dbReference>
<sequence length="264" mass="30798">MTDKKMQISFLPQDIELIRGFLHGKDYSNIISYDKTLDSIYVDMYEIKDCDTLCSGIADLMIGLIKERNLKDYIWKTYTNINEEDKKSVYIEAVSLFDKKEDFIKETIYSKVSEFIIENNGLNLEGFLKFRMKDFISYISILSDIALEEHLIKRDKKEFLDSLKYFIDIQEEKMGLLRITIMKDGRFILSDENGNEIENLNNEEIISLALEEDLNNEDILISAIMTLCPKKIEILDNSNNKKSKDIIEIVNLLFEGKVTVIYSN</sequence>
<proteinExistence type="predicted"/>
<reference evidence="1 2" key="1">
    <citation type="submission" date="2014-12" db="EMBL/GenBank/DDBJ databases">
        <title>Draft genome sequence of Terrisporobacter sp. 08-306576, isolated from the blood culture of a bacteremia patient.</title>
        <authorList>
            <person name="Lund L.C."/>
            <person name="Sydenham T.V."/>
            <person name="Hogh S.V."/>
            <person name="Skov M.N."/>
            <person name="Kemp M."/>
            <person name="Justesen U.S."/>
        </authorList>
    </citation>
    <scope>NUCLEOTIDE SEQUENCE [LARGE SCALE GENOMIC DNA]</scope>
    <source>
        <strain evidence="1 2">08-306576</strain>
    </source>
</reference>
<comment type="caution">
    <text evidence="1">The sequence shown here is derived from an EMBL/GenBank/DDBJ whole genome shotgun (WGS) entry which is preliminary data.</text>
</comment>